<dbReference type="AlphaFoldDB" id="A0A024QD78"/>
<feature type="compositionally biased region" description="Polar residues" evidence="2">
    <location>
        <begin position="32"/>
        <end position="52"/>
    </location>
</feature>
<dbReference type="eggNOG" id="COG0526">
    <property type="taxonomic scope" value="Bacteria"/>
</dbReference>
<evidence type="ECO:0000313" key="6">
    <source>
        <dbReference type="Proteomes" id="UP000028875"/>
    </source>
</evidence>
<feature type="domain" description="Thioredoxin" evidence="4">
    <location>
        <begin position="59"/>
        <end position="198"/>
    </location>
</feature>
<keyword evidence="6" id="KW-1185">Reference proteome</keyword>
<dbReference type="GO" id="GO:0016209">
    <property type="term" value="F:antioxidant activity"/>
    <property type="evidence" value="ECO:0007669"/>
    <property type="project" value="InterPro"/>
</dbReference>
<dbReference type="STRING" id="1462526.BN990_02223"/>
<evidence type="ECO:0000259" key="4">
    <source>
        <dbReference type="PROSITE" id="PS51352"/>
    </source>
</evidence>
<dbReference type="InterPro" id="IPR017937">
    <property type="entry name" value="Thioredoxin_CS"/>
</dbReference>
<keyword evidence="1" id="KW-1015">Disulfide bond</keyword>
<dbReference type="PANTHER" id="PTHR42852">
    <property type="entry name" value="THIOL:DISULFIDE INTERCHANGE PROTEIN DSBE"/>
    <property type="match status" value="1"/>
</dbReference>
<dbReference type="Gene3D" id="3.40.30.10">
    <property type="entry name" value="Glutaredoxin"/>
    <property type="match status" value="1"/>
</dbReference>
<evidence type="ECO:0000313" key="5">
    <source>
        <dbReference type="EMBL" id="CDQ39906.1"/>
    </source>
</evidence>
<dbReference type="SUPFAM" id="SSF52833">
    <property type="entry name" value="Thioredoxin-like"/>
    <property type="match status" value="1"/>
</dbReference>
<dbReference type="CDD" id="cd02966">
    <property type="entry name" value="TlpA_like_family"/>
    <property type="match status" value="1"/>
</dbReference>
<dbReference type="PROSITE" id="PS51352">
    <property type="entry name" value="THIOREDOXIN_2"/>
    <property type="match status" value="1"/>
</dbReference>
<dbReference type="Pfam" id="PF00578">
    <property type="entry name" value="AhpC-TSA"/>
    <property type="match status" value="1"/>
</dbReference>
<evidence type="ECO:0000256" key="3">
    <source>
        <dbReference type="SAM" id="Phobius"/>
    </source>
</evidence>
<dbReference type="Proteomes" id="UP000028875">
    <property type="component" value="Unassembled WGS sequence"/>
</dbReference>
<keyword evidence="3" id="KW-0472">Membrane</keyword>
<dbReference type="InterPro" id="IPR050553">
    <property type="entry name" value="Thioredoxin_ResA/DsbE_sf"/>
</dbReference>
<evidence type="ECO:0000256" key="2">
    <source>
        <dbReference type="SAM" id="MobiDB-lite"/>
    </source>
</evidence>
<gene>
    <name evidence="5" type="primary">resA_3</name>
    <name evidence="5" type="ORF">BN990_02223</name>
</gene>
<dbReference type="OrthoDB" id="25753at2"/>
<dbReference type="InterPro" id="IPR000866">
    <property type="entry name" value="AhpC/TSA"/>
</dbReference>
<dbReference type="EMBL" id="CCDP010000001">
    <property type="protein sequence ID" value="CDQ39906.1"/>
    <property type="molecule type" value="Genomic_DNA"/>
</dbReference>
<feature type="transmembrane region" description="Helical" evidence="3">
    <location>
        <begin position="5"/>
        <end position="23"/>
    </location>
</feature>
<keyword evidence="3" id="KW-1133">Transmembrane helix</keyword>
<dbReference type="GO" id="GO:0016491">
    <property type="term" value="F:oxidoreductase activity"/>
    <property type="evidence" value="ECO:0007669"/>
    <property type="project" value="InterPro"/>
</dbReference>
<organism evidence="5 6">
    <name type="scientific">Virgibacillus massiliensis</name>
    <dbReference type="NCBI Taxonomy" id="1462526"/>
    <lineage>
        <taxon>Bacteria</taxon>
        <taxon>Bacillati</taxon>
        <taxon>Bacillota</taxon>
        <taxon>Bacilli</taxon>
        <taxon>Bacillales</taxon>
        <taxon>Bacillaceae</taxon>
        <taxon>Virgibacillus</taxon>
    </lineage>
</organism>
<reference evidence="6" key="2">
    <citation type="submission" date="2014-05" db="EMBL/GenBank/DDBJ databases">
        <title>Draft genome sequence of Virgibacillus massiliensis Vm-5.</title>
        <authorList>
            <person name="Khelaifia S."/>
            <person name="Croce O."/>
            <person name="Lagier J.C."/>
            <person name="Raoult D."/>
        </authorList>
    </citation>
    <scope>NUCLEOTIDE SEQUENCE [LARGE SCALE GENOMIC DNA]</scope>
    <source>
        <strain evidence="6">Vm-5</strain>
    </source>
</reference>
<feature type="region of interest" description="Disordered" evidence="2">
    <location>
        <begin position="32"/>
        <end position="53"/>
    </location>
</feature>
<proteinExistence type="predicted"/>
<reference evidence="5 6" key="1">
    <citation type="submission" date="2014-03" db="EMBL/GenBank/DDBJ databases">
        <authorList>
            <person name="Urmite Genomes U."/>
        </authorList>
    </citation>
    <scope>NUCLEOTIDE SEQUENCE [LARGE SCALE GENOMIC DNA]</scope>
    <source>
        <strain evidence="5 6">Vm-5</strain>
    </source>
</reference>
<protein>
    <submittedName>
        <fullName evidence="5">Thiol-disulfide oxidoreductase ResA</fullName>
    </submittedName>
</protein>
<dbReference type="PROSITE" id="PS00194">
    <property type="entry name" value="THIOREDOXIN_1"/>
    <property type="match status" value="1"/>
</dbReference>
<keyword evidence="3" id="KW-0812">Transmembrane</keyword>
<dbReference type="RefSeq" id="WP_021291363.1">
    <property type="nucleotide sequence ID" value="NZ_BNER01000002.1"/>
</dbReference>
<name>A0A024QD78_9BACI</name>
<dbReference type="InterPro" id="IPR013766">
    <property type="entry name" value="Thioredoxin_domain"/>
</dbReference>
<evidence type="ECO:0000256" key="1">
    <source>
        <dbReference type="ARBA" id="ARBA00023157"/>
    </source>
</evidence>
<dbReference type="PANTHER" id="PTHR42852:SF1">
    <property type="entry name" value="THIOREDOXIN-LIKE PROTEIN YNEN"/>
    <property type="match status" value="1"/>
</dbReference>
<sequence precursor="true">MYKKIFGVVVIVVLAGIVLFNYIEQQNQTASDESNAYNDSGDSETQGGSISSVDEENMLKVGNTAPDFTLETLNGETLQLSELRGKKVILNFWATWCPPCREEMPAMEKFYNDHQEEVEIVAVNLTDSEKKEEDVHTYNEKYKYSYPIPLDRKSDARNAYQVVTVPTTYFIDSEGNIQQIKPGPMDYEFMEDTVNSFN</sequence>
<dbReference type="InterPro" id="IPR036249">
    <property type="entry name" value="Thioredoxin-like_sf"/>
</dbReference>
<accession>A0A024QD78</accession>
<comment type="caution">
    <text evidence="5">The sequence shown here is derived from an EMBL/GenBank/DDBJ whole genome shotgun (WGS) entry which is preliminary data.</text>
</comment>